<evidence type="ECO:0000313" key="5">
    <source>
        <dbReference type="EMBL" id="TVT58646.1"/>
    </source>
</evidence>
<proteinExistence type="inferred from homology"/>
<dbReference type="InterPro" id="IPR003593">
    <property type="entry name" value="AAA+_ATPase"/>
</dbReference>
<dbReference type="Gene3D" id="2.160.20.10">
    <property type="entry name" value="Single-stranded right-handed beta-helix, Pectin lyase-like"/>
    <property type="match status" value="1"/>
</dbReference>
<dbReference type="SMART" id="SM00710">
    <property type="entry name" value="PbH1"/>
    <property type="match status" value="5"/>
</dbReference>
<dbReference type="PRINTS" id="PR00819">
    <property type="entry name" value="CBXCFQXSUPER"/>
</dbReference>
<keyword evidence="3" id="KW-0067">ATP-binding</keyword>
<dbReference type="Gene3D" id="1.10.8.60">
    <property type="match status" value="1"/>
</dbReference>
<evidence type="ECO:0000313" key="6">
    <source>
        <dbReference type="Proteomes" id="UP000320011"/>
    </source>
</evidence>
<dbReference type="Pfam" id="PF13229">
    <property type="entry name" value="Beta_helix"/>
    <property type="match status" value="1"/>
</dbReference>
<evidence type="ECO:0000259" key="4">
    <source>
        <dbReference type="SMART" id="SM00382"/>
    </source>
</evidence>
<dbReference type="SUPFAM" id="SSF51126">
    <property type="entry name" value="Pectin lyase-like"/>
    <property type="match status" value="1"/>
</dbReference>
<keyword evidence="2" id="KW-0547">Nucleotide-binding</keyword>
<dbReference type="GO" id="GO:0005524">
    <property type="term" value="F:ATP binding"/>
    <property type="evidence" value="ECO:0007669"/>
    <property type="project" value="UniProtKB-KW"/>
</dbReference>
<dbReference type="InterPro" id="IPR012334">
    <property type="entry name" value="Pectin_lyas_fold"/>
</dbReference>
<dbReference type="RefSeq" id="WP_144586340.1">
    <property type="nucleotide sequence ID" value="NZ_VJWX01000037.1"/>
</dbReference>
<feature type="domain" description="AAA+ ATPase" evidence="4">
    <location>
        <begin position="331"/>
        <end position="471"/>
    </location>
</feature>
<gene>
    <name evidence="5" type="ORF">FNH05_06375</name>
</gene>
<sequence>MARTLFVAPEQRGALPTIRDALEAADEGAIISIAPGEYPEPVTIVRQHVILSAREPGTVTISSPFPDQPILSVTGSRIELIGLVLKSEDHPALRVRGGQVKVVECVTSARYASAIDVAGARQIEVRNTQVTGAQYGIVVEDSDGVIDRCEIRDIADDGVILRLGARVTVRHTTVAGCGFRGVYMYQAGDSVIERCDIAQTGDAGIAVADQSSPKISTCWVHDTQGVGIGIGRGCGGLVEDCRVENTAVPGIHLADGARAEVREADPSRGRPAVGAVATSGNHQNLDGVEKLLGELDGMIGLAGVKAEVRGLIDEIQVNEWRRSEGLSVGAVSNHLVFAGAPGTGKTTVARIYGQLLKALGILPNGRFKEVSRRDLVGQYIGHTAEKAASAFDEARGGVLFIDEAYTLSRSSGGGADFGQEAIDTLVKLMEDHRDEVAVIVAGYTGEMHDFLYANPGLASRFGKTLVFENYSSEELVRIIGRLAHGDDYRLSEDLDVALLEWFTQMDRDQNFGNAREARKLLERMRKAQSSRLRSLGRRPTRDDLTTLTLDDLLEAVRGTV</sequence>
<keyword evidence="6" id="KW-1185">Reference proteome</keyword>
<dbReference type="Pfam" id="PF00004">
    <property type="entry name" value="AAA"/>
    <property type="match status" value="1"/>
</dbReference>
<reference evidence="5 6" key="2">
    <citation type="submission" date="2019-08" db="EMBL/GenBank/DDBJ databases">
        <title>Amycolatopsis acidicola sp. nov., isolated from peat swamp forest soil.</title>
        <authorList>
            <person name="Srisuk N."/>
        </authorList>
    </citation>
    <scope>NUCLEOTIDE SEQUENCE [LARGE SCALE GENOMIC DNA]</scope>
    <source>
        <strain evidence="5 6">TBRC 6029</strain>
    </source>
</reference>
<protein>
    <submittedName>
        <fullName evidence="5">AAA family ATPase</fullName>
    </submittedName>
</protein>
<dbReference type="InterPro" id="IPR000641">
    <property type="entry name" value="CbxX/CfxQ"/>
</dbReference>
<evidence type="ECO:0000256" key="3">
    <source>
        <dbReference type="ARBA" id="ARBA00022840"/>
    </source>
</evidence>
<dbReference type="Gene3D" id="3.40.50.300">
    <property type="entry name" value="P-loop containing nucleotide triphosphate hydrolases"/>
    <property type="match status" value="1"/>
</dbReference>
<dbReference type="Pfam" id="PF17866">
    <property type="entry name" value="AAA_lid_6"/>
    <property type="match status" value="1"/>
</dbReference>
<dbReference type="GO" id="GO:0016887">
    <property type="term" value="F:ATP hydrolysis activity"/>
    <property type="evidence" value="ECO:0007669"/>
    <property type="project" value="InterPro"/>
</dbReference>
<dbReference type="InterPro" id="IPR011050">
    <property type="entry name" value="Pectin_lyase_fold/virulence"/>
</dbReference>
<dbReference type="EMBL" id="VJWX01000037">
    <property type="protein sequence ID" value="TVT58646.1"/>
    <property type="molecule type" value="Genomic_DNA"/>
</dbReference>
<accession>A0A558DCD8</accession>
<dbReference type="OrthoDB" id="9806903at2"/>
<dbReference type="FunFam" id="3.40.50.300:FF:000216">
    <property type="entry name" value="Type VII secretion ATPase EccA"/>
    <property type="match status" value="1"/>
</dbReference>
<dbReference type="SMART" id="SM00382">
    <property type="entry name" value="AAA"/>
    <property type="match status" value="1"/>
</dbReference>
<dbReference type="InterPro" id="IPR041627">
    <property type="entry name" value="AAA_lid_6"/>
</dbReference>
<dbReference type="AlphaFoldDB" id="A0A558DCD8"/>
<name>A0A558DCD8_9PSEU</name>
<evidence type="ECO:0000256" key="1">
    <source>
        <dbReference type="ARBA" id="ARBA00010378"/>
    </source>
</evidence>
<dbReference type="PANTHER" id="PTHR43392">
    <property type="entry name" value="AAA-TYPE ATPASE FAMILY PROTEIN / ANKYRIN REPEAT FAMILY PROTEIN"/>
    <property type="match status" value="1"/>
</dbReference>
<dbReference type="SUPFAM" id="SSF52540">
    <property type="entry name" value="P-loop containing nucleoside triphosphate hydrolases"/>
    <property type="match status" value="1"/>
</dbReference>
<reference evidence="5 6" key="1">
    <citation type="submission" date="2019-07" db="EMBL/GenBank/DDBJ databases">
        <authorList>
            <person name="Duangmal K."/>
            <person name="Teo W.F.A."/>
        </authorList>
    </citation>
    <scope>NUCLEOTIDE SEQUENCE [LARGE SCALE GENOMIC DNA]</scope>
    <source>
        <strain evidence="5 6">TBRC 6029</strain>
    </source>
</reference>
<dbReference type="InterPro" id="IPR006626">
    <property type="entry name" value="PbH1"/>
</dbReference>
<dbReference type="CDD" id="cd00009">
    <property type="entry name" value="AAA"/>
    <property type="match status" value="1"/>
</dbReference>
<organism evidence="5 6">
    <name type="scientific">Amycolatopsis rhizosphaerae</name>
    <dbReference type="NCBI Taxonomy" id="2053003"/>
    <lineage>
        <taxon>Bacteria</taxon>
        <taxon>Bacillati</taxon>
        <taxon>Actinomycetota</taxon>
        <taxon>Actinomycetes</taxon>
        <taxon>Pseudonocardiales</taxon>
        <taxon>Pseudonocardiaceae</taxon>
        <taxon>Amycolatopsis</taxon>
    </lineage>
</organism>
<evidence type="ECO:0000256" key="2">
    <source>
        <dbReference type="ARBA" id="ARBA00022741"/>
    </source>
</evidence>
<comment type="caution">
    <text evidence="5">The sequence shown here is derived from an EMBL/GenBank/DDBJ whole genome shotgun (WGS) entry which is preliminary data.</text>
</comment>
<dbReference type="InterPro" id="IPR050773">
    <property type="entry name" value="CbxX/CfxQ_RuBisCO_ESX"/>
</dbReference>
<dbReference type="InterPro" id="IPR027417">
    <property type="entry name" value="P-loop_NTPase"/>
</dbReference>
<dbReference type="InterPro" id="IPR039448">
    <property type="entry name" value="Beta_helix"/>
</dbReference>
<dbReference type="PANTHER" id="PTHR43392:SF2">
    <property type="entry name" value="AAA-TYPE ATPASE FAMILY PROTEIN _ ANKYRIN REPEAT FAMILY PROTEIN"/>
    <property type="match status" value="1"/>
</dbReference>
<dbReference type="Proteomes" id="UP000320011">
    <property type="component" value="Unassembled WGS sequence"/>
</dbReference>
<dbReference type="InterPro" id="IPR003959">
    <property type="entry name" value="ATPase_AAA_core"/>
</dbReference>
<comment type="similarity">
    <text evidence="1">Belongs to the CbxX/CfxQ family.</text>
</comment>